<keyword evidence="12" id="KW-1185">Reference proteome</keyword>
<feature type="region of interest" description="Disordered" evidence="9">
    <location>
        <begin position="406"/>
        <end position="433"/>
    </location>
</feature>
<dbReference type="PRINTS" id="PR01159">
    <property type="entry name" value="DNAGYRASEB"/>
</dbReference>
<dbReference type="Gene3D" id="3.30.230.10">
    <property type="match status" value="1"/>
</dbReference>
<gene>
    <name evidence="11" type="primary">parE</name>
    <name evidence="11" type="ORF">ACFOZ8_15435</name>
</gene>
<proteinExistence type="predicted"/>
<dbReference type="Pfam" id="PF02518">
    <property type="entry name" value="HATPase_c"/>
    <property type="match status" value="1"/>
</dbReference>
<dbReference type="NCBIfam" id="TIGR01058">
    <property type="entry name" value="parE_Gpos"/>
    <property type="match status" value="1"/>
</dbReference>
<reference evidence="12" key="1">
    <citation type="journal article" date="2019" name="Int. J. Syst. Evol. Microbiol.">
        <title>The Global Catalogue of Microorganisms (GCM) 10K type strain sequencing project: providing services to taxonomists for standard genome sequencing and annotation.</title>
        <authorList>
            <consortium name="The Broad Institute Genomics Platform"/>
            <consortium name="The Broad Institute Genome Sequencing Center for Infectious Disease"/>
            <person name="Wu L."/>
            <person name="Ma J."/>
        </authorList>
    </citation>
    <scope>NUCLEOTIDE SEQUENCE [LARGE SCALE GENOMIC DNA]</scope>
    <source>
        <strain evidence="12">IBRC-M 10987</strain>
    </source>
</reference>
<dbReference type="InterPro" id="IPR005740">
    <property type="entry name" value="ParE_type2"/>
</dbReference>
<dbReference type="PANTHER" id="PTHR45866">
    <property type="entry name" value="DNA GYRASE/TOPOISOMERASE SUBUNIT B"/>
    <property type="match status" value="1"/>
</dbReference>
<dbReference type="Gene3D" id="3.30.565.10">
    <property type="entry name" value="Histidine kinase-like ATPase, C-terminal domain"/>
    <property type="match status" value="1"/>
</dbReference>
<dbReference type="InterPro" id="IPR013506">
    <property type="entry name" value="Topo_IIA_bsu_dom2"/>
</dbReference>
<dbReference type="PRINTS" id="PR00418">
    <property type="entry name" value="TPI2FAMILY"/>
</dbReference>
<dbReference type="CDD" id="cd00822">
    <property type="entry name" value="TopoII_Trans_DNA_gyrase"/>
    <property type="match status" value="1"/>
</dbReference>
<sequence>MTEQLNTFAGEATSAANRNYDEGDIQVLEGLTAVRKRPGMYIGSTTTSGLHHLVWEIVDNAVDEHLAKFCSAIDVVIHKDQSITVRDNGRGIPTGMHKTGIPTPQVVFTMLHAGGKFGGGGYKKSGGLHGVGASVTNALSEWLEVEIFRDGKIHKQRFEYWVDDAGKEHVGEPTTGLIVMGNTNRTGTKVTFKPDARVFHGNTTINYETLSERLQEIAFLNSGLKVTVKDERAGKEDVFHYEGGARQFVQFLNEDKSVLHDVIHFAAERDEIEVEIAMQYNDGYTETIASFVNSIPTRGGGTHETGFKTAFTRVMNDYARKTAMLKEKEKNLEGNDLREGMMAVINIKMAEVEFVGQTKDQLGSASARSAVDAVVSDKMQVFLEENPQIAQQLVKKAIQASRAREAARKARDEIRSGKKKSESSNLGGKLTPAQSKDYTRNELFIVEGDSAGGSAKQGRDSKHQAILPLKGKPMNPEKAKLIDILKNDEYKAIIATIGAGVGSEFDSESCNYNKIIIMTDADTDGAHIQVLLLTFFYRYMKPLIDMGRVYIAQPPLYKITRKSGKLETVRYAWTDEQLQNYLKEFGKQFELQRYKGLGEMNPDQLWETTMNPESRTLLQVQIEDAAKAERRVSTLMGDKVDPRKRWIVENVDFTEYEE</sequence>
<evidence type="ECO:0000256" key="2">
    <source>
        <dbReference type="ARBA" id="ARBA00001946"/>
    </source>
</evidence>
<dbReference type="InterPro" id="IPR018522">
    <property type="entry name" value="TopoIIA_CS"/>
</dbReference>
<dbReference type="InterPro" id="IPR013760">
    <property type="entry name" value="Topo_IIA-like_dom_sf"/>
</dbReference>
<dbReference type="PROSITE" id="PS00177">
    <property type="entry name" value="TOPOISOMERASE_II"/>
    <property type="match status" value="1"/>
</dbReference>
<keyword evidence="6" id="KW-0799">Topoisomerase</keyword>
<feature type="compositionally biased region" description="Basic and acidic residues" evidence="9">
    <location>
        <begin position="406"/>
        <end position="422"/>
    </location>
</feature>
<dbReference type="EC" id="5.6.2.2" evidence="3"/>
<comment type="catalytic activity">
    <reaction evidence="1">
        <text>ATP-dependent breakage, passage and rejoining of double-stranded DNA.</text>
        <dbReference type="EC" id="5.6.2.2"/>
    </reaction>
</comment>
<keyword evidence="8 11" id="KW-0413">Isomerase</keyword>
<dbReference type="InterPro" id="IPR014721">
    <property type="entry name" value="Ribsml_uS5_D2-typ_fold_subgr"/>
</dbReference>
<evidence type="ECO:0000256" key="5">
    <source>
        <dbReference type="ARBA" id="ARBA00022842"/>
    </source>
</evidence>
<dbReference type="EMBL" id="JBHSAM010000028">
    <property type="protein sequence ID" value="MFC4101032.1"/>
    <property type="molecule type" value="Genomic_DNA"/>
</dbReference>
<dbReference type="InterPro" id="IPR020568">
    <property type="entry name" value="Ribosomal_Su5_D2-typ_SF"/>
</dbReference>
<dbReference type="InterPro" id="IPR003594">
    <property type="entry name" value="HATPase_dom"/>
</dbReference>
<protein>
    <recommendedName>
        <fullName evidence="3">DNA topoisomerase (ATP-hydrolyzing)</fullName>
        <ecNumber evidence="3">5.6.2.2</ecNumber>
    </recommendedName>
</protein>
<dbReference type="InterPro" id="IPR036890">
    <property type="entry name" value="HATPase_C_sf"/>
</dbReference>
<keyword evidence="7" id="KW-0238">DNA-binding</keyword>
<dbReference type="SUPFAM" id="SSF55874">
    <property type="entry name" value="ATPase domain of HSP90 chaperone/DNA topoisomerase II/histidine kinase"/>
    <property type="match status" value="1"/>
</dbReference>
<dbReference type="CDD" id="cd16928">
    <property type="entry name" value="HATPase_GyrB-like"/>
    <property type="match status" value="1"/>
</dbReference>
<dbReference type="Pfam" id="PF00204">
    <property type="entry name" value="DNA_gyraseB"/>
    <property type="match status" value="1"/>
</dbReference>
<accession>A0ABV8K4Y0</accession>
<dbReference type="PANTHER" id="PTHR45866:SF12">
    <property type="entry name" value="DNA TOPOISOMERASE 4 SUBUNIT B"/>
    <property type="match status" value="1"/>
</dbReference>
<evidence type="ECO:0000256" key="9">
    <source>
        <dbReference type="SAM" id="MobiDB-lite"/>
    </source>
</evidence>
<evidence type="ECO:0000256" key="7">
    <source>
        <dbReference type="ARBA" id="ARBA00023125"/>
    </source>
</evidence>
<evidence type="ECO:0000313" key="12">
    <source>
        <dbReference type="Proteomes" id="UP001595715"/>
    </source>
</evidence>
<comment type="caution">
    <text evidence="11">The sequence shown here is derived from an EMBL/GenBank/DDBJ whole genome shotgun (WGS) entry which is preliminary data.</text>
</comment>
<evidence type="ECO:0000256" key="4">
    <source>
        <dbReference type="ARBA" id="ARBA00022723"/>
    </source>
</evidence>
<dbReference type="InterPro" id="IPR001241">
    <property type="entry name" value="Topo_IIA"/>
</dbReference>
<feature type="domain" description="Toprim" evidence="10">
    <location>
        <begin position="441"/>
        <end position="555"/>
    </location>
</feature>
<dbReference type="Gene3D" id="3.40.50.670">
    <property type="match status" value="1"/>
</dbReference>
<keyword evidence="5" id="KW-0460">Magnesium</keyword>
<evidence type="ECO:0000313" key="11">
    <source>
        <dbReference type="EMBL" id="MFC4101032.1"/>
    </source>
</evidence>
<dbReference type="Pfam" id="PF01751">
    <property type="entry name" value="Toprim"/>
    <property type="match status" value="1"/>
</dbReference>
<dbReference type="InterPro" id="IPR013759">
    <property type="entry name" value="Topo_IIA_B_C"/>
</dbReference>
<dbReference type="SMART" id="SM00387">
    <property type="entry name" value="HATPase_c"/>
    <property type="match status" value="1"/>
</dbReference>
<evidence type="ECO:0000256" key="8">
    <source>
        <dbReference type="ARBA" id="ARBA00023235"/>
    </source>
</evidence>
<evidence type="ECO:0000259" key="10">
    <source>
        <dbReference type="PROSITE" id="PS50880"/>
    </source>
</evidence>
<dbReference type="Pfam" id="PF00986">
    <property type="entry name" value="DNA_gyraseB_C"/>
    <property type="match status" value="1"/>
</dbReference>
<dbReference type="InterPro" id="IPR000565">
    <property type="entry name" value="Topo_IIA_B"/>
</dbReference>
<dbReference type="Proteomes" id="UP001595715">
    <property type="component" value="Unassembled WGS sequence"/>
</dbReference>
<evidence type="ECO:0000256" key="1">
    <source>
        <dbReference type="ARBA" id="ARBA00000185"/>
    </source>
</evidence>
<dbReference type="SUPFAM" id="SSF54211">
    <property type="entry name" value="Ribosomal protein S5 domain 2-like"/>
    <property type="match status" value="1"/>
</dbReference>
<dbReference type="InterPro" id="IPR002288">
    <property type="entry name" value="DNA_gyrase_B_C"/>
</dbReference>
<dbReference type="SUPFAM" id="SSF56719">
    <property type="entry name" value="Type II DNA topoisomerase"/>
    <property type="match status" value="1"/>
</dbReference>
<dbReference type="InterPro" id="IPR006171">
    <property type="entry name" value="TOPRIM_dom"/>
</dbReference>
<dbReference type="NCBIfam" id="NF004189">
    <property type="entry name" value="PRK05644.1"/>
    <property type="match status" value="1"/>
</dbReference>
<keyword evidence="4" id="KW-0479">Metal-binding</keyword>
<name>A0ABV8K4Y0_9BACL</name>
<comment type="cofactor">
    <cofactor evidence="2">
        <name>Mg(2+)</name>
        <dbReference type="ChEBI" id="CHEBI:18420"/>
    </cofactor>
</comment>
<dbReference type="PROSITE" id="PS50880">
    <property type="entry name" value="TOPRIM"/>
    <property type="match status" value="1"/>
</dbReference>
<dbReference type="GO" id="GO:0003918">
    <property type="term" value="F:DNA topoisomerase type II (double strand cut, ATP-hydrolyzing) activity"/>
    <property type="evidence" value="ECO:0007669"/>
    <property type="project" value="UniProtKB-EC"/>
</dbReference>
<organism evidence="11 12">
    <name type="scientific">Paenibacillus xanthanilyticus</name>
    <dbReference type="NCBI Taxonomy" id="1783531"/>
    <lineage>
        <taxon>Bacteria</taxon>
        <taxon>Bacillati</taxon>
        <taxon>Bacillota</taxon>
        <taxon>Bacilli</taxon>
        <taxon>Bacillales</taxon>
        <taxon>Paenibacillaceae</taxon>
        <taxon>Paenibacillus</taxon>
    </lineage>
</organism>
<evidence type="ECO:0000256" key="6">
    <source>
        <dbReference type="ARBA" id="ARBA00023029"/>
    </source>
</evidence>
<evidence type="ECO:0000256" key="3">
    <source>
        <dbReference type="ARBA" id="ARBA00012895"/>
    </source>
</evidence>
<dbReference type="SMART" id="SM00433">
    <property type="entry name" value="TOP2c"/>
    <property type="match status" value="1"/>
</dbReference>
<dbReference type="RefSeq" id="WP_377719669.1">
    <property type="nucleotide sequence ID" value="NZ_JBHSAM010000028.1"/>
</dbReference>